<dbReference type="PANTHER" id="PTHR23155:SF1152">
    <property type="entry name" value="AAA+ ATPASE DOMAIN-CONTAINING PROTEIN"/>
    <property type="match status" value="1"/>
</dbReference>
<dbReference type="RefSeq" id="XP_027061344.1">
    <property type="nucleotide sequence ID" value="XM_027205543.1"/>
</dbReference>
<organism evidence="16 17">
    <name type="scientific">Coffea arabica</name>
    <name type="common">Arabian coffee</name>
    <dbReference type="NCBI Taxonomy" id="13443"/>
    <lineage>
        <taxon>Eukaryota</taxon>
        <taxon>Viridiplantae</taxon>
        <taxon>Streptophyta</taxon>
        <taxon>Embryophyta</taxon>
        <taxon>Tracheophyta</taxon>
        <taxon>Spermatophyta</taxon>
        <taxon>Magnoliopsida</taxon>
        <taxon>eudicotyledons</taxon>
        <taxon>Gunneridae</taxon>
        <taxon>Pentapetalae</taxon>
        <taxon>asterids</taxon>
        <taxon>lamiids</taxon>
        <taxon>Gentianales</taxon>
        <taxon>Rubiaceae</taxon>
        <taxon>Ixoroideae</taxon>
        <taxon>Gardenieae complex</taxon>
        <taxon>Bertiereae - Coffeeae clade</taxon>
        <taxon>Coffeeae</taxon>
        <taxon>Coffea</taxon>
    </lineage>
</organism>
<dbReference type="FunFam" id="3.40.50.300:FF:001091">
    <property type="entry name" value="Probable disease resistance protein At1g61300"/>
    <property type="match status" value="1"/>
</dbReference>
<evidence type="ECO:0000259" key="15">
    <source>
        <dbReference type="Pfam" id="PF23598"/>
    </source>
</evidence>
<dbReference type="RefSeq" id="XP_027061346.1">
    <property type="nucleotide sequence ID" value="XM_027205545.1"/>
</dbReference>
<evidence type="ECO:0000259" key="13">
    <source>
        <dbReference type="Pfam" id="PF12061"/>
    </source>
</evidence>
<keyword evidence="16" id="KW-1185">Reference proteome</keyword>
<evidence type="ECO:0000256" key="8">
    <source>
        <dbReference type="ARBA" id="ARBA00022741"/>
    </source>
</evidence>
<reference evidence="17 18" key="2">
    <citation type="submission" date="2025-04" db="UniProtKB">
        <authorList>
            <consortium name="RefSeq"/>
        </authorList>
    </citation>
    <scope>IDENTIFICATION</scope>
    <source>
        <tissue evidence="17 18">Leaves</tissue>
    </source>
</reference>
<dbReference type="InterPro" id="IPR027417">
    <property type="entry name" value="P-loop_NTPase"/>
</dbReference>
<evidence type="ECO:0000256" key="7">
    <source>
        <dbReference type="ARBA" id="ARBA00022737"/>
    </source>
</evidence>
<feature type="domain" description="Disease resistance protein winged helix" evidence="14">
    <location>
        <begin position="767"/>
        <end position="836"/>
    </location>
</feature>
<gene>
    <name evidence="17 18 19" type="primary">LOC113687973</name>
</gene>
<evidence type="ECO:0000256" key="2">
    <source>
        <dbReference type="ARBA" id="ARBA00004496"/>
    </source>
</evidence>
<evidence type="ECO:0000256" key="10">
    <source>
        <dbReference type="ARBA" id="ARBA00022840"/>
    </source>
</evidence>
<dbReference type="Gene3D" id="1.10.8.430">
    <property type="entry name" value="Helical domain of apoptotic protease-activating factors"/>
    <property type="match status" value="1"/>
</dbReference>
<dbReference type="InterPro" id="IPR036388">
    <property type="entry name" value="WH-like_DNA-bd_sf"/>
</dbReference>
<dbReference type="Proteomes" id="UP001652660">
    <property type="component" value="Chromosome 5e"/>
</dbReference>
<comment type="subcellular location">
    <subcellularLocation>
        <location evidence="2">Cytoplasm</location>
    </subcellularLocation>
</comment>
<name>A0A6P6S5B6_COFAR</name>
<dbReference type="FunFam" id="1.10.10.10:FF:000322">
    <property type="entry name" value="Probable disease resistance protein At1g63360"/>
    <property type="match status" value="1"/>
</dbReference>
<dbReference type="Pfam" id="PF12061">
    <property type="entry name" value="NB-LRR"/>
    <property type="match status" value="1"/>
</dbReference>
<dbReference type="PANTHER" id="PTHR23155">
    <property type="entry name" value="DISEASE RESISTANCE PROTEIN RP"/>
    <property type="match status" value="1"/>
</dbReference>
<evidence type="ECO:0000256" key="5">
    <source>
        <dbReference type="ARBA" id="ARBA00022614"/>
    </source>
</evidence>
<dbReference type="Gene3D" id="1.10.10.10">
    <property type="entry name" value="Winged helix-like DNA-binding domain superfamily/Winged helix DNA-binding domain"/>
    <property type="match status" value="1"/>
</dbReference>
<feature type="domain" description="Late blight resistance protein R1A-like N-terminal" evidence="13">
    <location>
        <begin position="128"/>
        <end position="335"/>
    </location>
</feature>
<dbReference type="SUPFAM" id="SSF52058">
    <property type="entry name" value="L domain-like"/>
    <property type="match status" value="1"/>
</dbReference>
<keyword evidence="5" id="KW-0433">Leucine-rich repeat</keyword>
<evidence type="ECO:0000259" key="12">
    <source>
        <dbReference type="Pfam" id="PF00931"/>
    </source>
</evidence>
<evidence type="ECO:0000256" key="9">
    <source>
        <dbReference type="ARBA" id="ARBA00022821"/>
    </source>
</evidence>
<dbReference type="PRINTS" id="PR00364">
    <property type="entry name" value="DISEASERSIST"/>
</dbReference>
<feature type="domain" description="Disease resistance R13L4/SHOC-2-like LRR" evidence="15">
    <location>
        <begin position="913"/>
        <end position="1192"/>
    </location>
</feature>
<dbReference type="GO" id="GO:0043531">
    <property type="term" value="F:ADP binding"/>
    <property type="evidence" value="ECO:0007669"/>
    <property type="project" value="InterPro"/>
</dbReference>
<evidence type="ECO:0000313" key="19">
    <source>
        <dbReference type="RefSeq" id="XP_027061346.1"/>
    </source>
</evidence>
<dbReference type="GO" id="GO:0009626">
    <property type="term" value="P:plant-type hypersensitive response"/>
    <property type="evidence" value="ECO:0007669"/>
    <property type="project" value="UniProtKB-KW"/>
</dbReference>
<evidence type="ECO:0000259" key="14">
    <source>
        <dbReference type="Pfam" id="PF23559"/>
    </source>
</evidence>
<dbReference type="Pfam" id="PF23598">
    <property type="entry name" value="LRR_14"/>
    <property type="match status" value="1"/>
</dbReference>
<dbReference type="Gene3D" id="3.40.50.300">
    <property type="entry name" value="P-loop containing nucleotide triphosphate hydrolases"/>
    <property type="match status" value="1"/>
</dbReference>
<dbReference type="GO" id="GO:0005737">
    <property type="term" value="C:cytoplasm"/>
    <property type="evidence" value="ECO:0007669"/>
    <property type="project" value="UniProtKB-SubCell"/>
</dbReference>
<evidence type="ECO:0000256" key="1">
    <source>
        <dbReference type="ARBA" id="ARBA00002074"/>
    </source>
</evidence>
<protein>
    <submittedName>
        <fullName evidence="17 18">Late blight resistance protein homolog R1B-8</fullName>
    </submittedName>
</protein>
<dbReference type="InterPro" id="IPR058922">
    <property type="entry name" value="WHD_DRP"/>
</dbReference>
<dbReference type="InterPro" id="IPR055414">
    <property type="entry name" value="LRR_R13L4/SHOC2-like"/>
</dbReference>
<dbReference type="RefSeq" id="XP_027061343.1">
    <property type="nucleotide sequence ID" value="XM_027205542.1"/>
</dbReference>
<dbReference type="InterPro" id="IPR002182">
    <property type="entry name" value="NB-ARC"/>
</dbReference>
<sequence length="1234" mass="140732">MDGYIDRVLRDLDILQKNLNKSNSYNPIFSDTIRRMKFLKTFIKSEISCRQKYDRLLPNTDDTVKKFGEDIHILSVRSESESFSNLIGVSDQLVFDFKRRIGGSHEGIVRAYEQSISFGWSFATFYEIVEFIDLVLQNLVDLHLVRKKSYCAALRAQIQDLEEKLTFLKSFVCFAKLGGSNHHDFIRWLDHIVAIALKAASLSYMCSFLDEVGEGHSFVCKDVEKCPFHDEIESEYIGKFCSMICKQIEEIKPVDLQGGEIYIDILKASNSSASSRTMKMDEHILNNFNDSLISFIWKLLCCNSNFMDFRKDELEILFSELRFLRSILRMPMEKKNELNEKIGGGWRFLRCILRKPKEEKKELNERIGALLREAGIIICTLALSRVKGGDVNSLDTKKARHCSHMLVNINKRIKHITDLASVSSRGCLAPCHSFKIQKCYKPFSYKLSKAMKSQALRDLASVSSRGCLASCRSFKIQKCYKPFSYKLSKMLPALQVPMTHEVTVGHDDEAKKVSDRLIGGPEQLEIVPIVGMAGLGKTTLAKRVYNDNSIIYSFHIRLWCTISQVYNMKDLLLQILCSDGKRPGINEELEILDEHDLLHKLYQKLKGKRYLVVFDDVWDFSIWNDVRCSFPDEMRSSRILITSRFSNVASQVECGGEPLDLRLLTDIESLQLLQKKVFGEEDCPQSLHGPSVEIAKFCKGLPLAIVAVAGIVATLDLEHDVSAWEEFAKSLTSTVVSLTETCKKSLELSYENLPHHLKPCLLYFAAFGEDAKIVTRNLIRLWVAEGFVENTDGKKLEDVAEEYMMDLIGRNLVMVSERSSMGGVKASCIHDLLLEFCKSKAKETDFLRVLRGYDELYTFNEPRYPPRLSICSSAEDFHKSKLFCPQLGSLLFFRQNAGDDFPLADVSFLFCIYKHLTVLNLEHVVLIHKELPTEVESLCRLRYLALRADALRFVPLSISNLSSLETFYLQSLVEVSLPYTIWDMKKLRHVRVGGRLGARVLPSDNVLENSSTLPGLDTLCYLRLPFNQEGEAMLRRIPNIRQLKIVTADVGEEVCCNMSQLDTLESLNIVSSHFQGPRNHFELSFPKNLKKLLLSGLNLPWSKISLIEQLPNLEVLKLLCDSLRGRRWELTEGGFPKLRVLTLSDVNVVEWTETDTDSDDYFPCLEELKLVGELKLERVPSCLERISTLEMIKVYICGKSDYVGSVISLVRGIEEAQENYGNQNLKILVDCQAW</sequence>
<keyword evidence="8" id="KW-0547">Nucleotide-binding</keyword>
<keyword evidence="10" id="KW-0067">ATP-binding</keyword>
<feature type="domain" description="NB-ARC" evidence="12">
    <location>
        <begin position="508"/>
        <end position="682"/>
    </location>
</feature>
<dbReference type="Gene3D" id="3.80.10.10">
    <property type="entry name" value="Ribonuclease Inhibitor"/>
    <property type="match status" value="1"/>
</dbReference>
<proteinExistence type="inferred from homology"/>
<evidence type="ECO:0000256" key="6">
    <source>
        <dbReference type="ARBA" id="ARBA00022667"/>
    </source>
</evidence>
<evidence type="ECO:0000256" key="11">
    <source>
        <dbReference type="SAM" id="Coils"/>
    </source>
</evidence>
<dbReference type="InterPro" id="IPR044974">
    <property type="entry name" value="Disease_R_plants"/>
</dbReference>
<keyword evidence="9" id="KW-0611">Plant defense</keyword>
<dbReference type="AlphaFoldDB" id="A0A6P6S5B6"/>
<reference evidence="16" key="1">
    <citation type="journal article" date="2025" name="Foods">
        <title>Unveiling the Microbial Signatures of Arabica Coffee Cherries: Insights into Ripeness Specific Diversity, Functional Traits, and Implications for Quality and Safety.</title>
        <authorList>
            <consortium name="RefSeq"/>
            <person name="Tenea G.N."/>
            <person name="Cifuentes V."/>
            <person name="Reyes P."/>
            <person name="Cevallos-Vallejos M."/>
        </authorList>
    </citation>
    <scope>NUCLEOTIDE SEQUENCE [LARGE SCALE GENOMIC DNA]</scope>
</reference>
<comment type="function">
    <text evidence="1">Confers resistance to late blight (Phytophthora infestans) races carrying the avirulence gene Avr1. Resistance proteins guard the plant against pathogens that contain an appropriate avirulence protein via an indirect interaction with this avirulence protein. That triggers a defense system including the hypersensitive response, which restricts the pathogen growth.</text>
</comment>
<keyword evidence="7" id="KW-0677">Repeat</keyword>
<keyword evidence="11" id="KW-0175">Coiled coil</keyword>
<dbReference type="Pfam" id="PF00931">
    <property type="entry name" value="NB-ARC"/>
    <property type="match status" value="1"/>
</dbReference>
<dbReference type="InterPro" id="IPR021929">
    <property type="entry name" value="R1A-like_N"/>
</dbReference>
<dbReference type="SUPFAM" id="SSF52540">
    <property type="entry name" value="P-loop containing nucleoside triphosphate hydrolases"/>
    <property type="match status" value="1"/>
</dbReference>
<keyword evidence="4" id="KW-0963">Cytoplasm</keyword>
<evidence type="ECO:0000256" key="4">
    <source>
        <dbReference type="ARBA" id="ARBA00022490"/>
    </source>
</evidence>
<comment type="similarity">
    <text evidence="3">Belongs to the disease resistance NB-LRR family.</text>
</comment>
<accession>A0A6P6S5B6</accession>
<dbReference type="Pfam" id="PF23559">
    <property type="entry name" value="WHD_DRP"/>
    <property type="match status" value="1"/>
</dbReference>
<dbReference type="GO" id="GO:0051607">
    <property type="term" value="P:defense response to virus"/>
    <property type="evidence" value="ECO:0007669"/>
    <property type="project" value="UniProtKB-ARBA"/>
</dbReference>
<evidence type="ECO:0000313" key="17">
    <source>
        <dbReference type="RefSeq" id="XP_027061343.1"/>
    </source>
</evidence>
<evidence type="ECO:0000256" key="3">
    <source>
        <dbReference type="ARBA" id="ARBA00008894"/>
    </source>
</evidence>
<evidence type="ECO:0000313" key="16">
    <source>
        <dbReference type="Proteomes" id="UP001652660"/>
    </source>
</evidence>
<evidence type="ECO:0000313" key="18">
    <source>
        <dbReference type="RefSeq" id="XP_027061344.1"/>
    </source>
</evidence>
<feature type="coiled-coil region" evidence="11">
    <location>
        <begin position="144"/>
        <end position="171"/>
    </location>
</feature>
<dbReference type="GeneID" id="113687973"/>
<dbReference type="GO" id="GO:0005524">
    <property type="term" value="F:ATP binding"/>
    <property type="evidence" value="ECO:0007669"/>
    <property type="project" value="UniProtKB-KW"/>
</dbReference>
<dbReference type="InterPro" id="IPR042197">
    <property type="entry name" value="Apaf_helical"/>
</dbReference>
<keyword evidence="6" id="KW-0381">Hypersensitive response</keyword>
<dbReference type="InterPro" id="IPR032675">
    <property type="entry name" value="LRR_dom_sf"/>
</dbReference>